<evidence type="ECO:0008006" key="4">
    <source>
        <dbReference type="Google" id="ProtNLM"/>
    </source>
</evidence>
<keyword evidence="3" id="KW-1185">Reference proteome</keyword>
<proteinExistence type="predicted"/>
<gene>
    <name evidence="2" type="ORF">GCM10007877_23920</name>
</gene>
<accession>A0AA37WMS5</accession>
<evidence type="ECO:0000256" key="1">
    <source>
        <dbReference type="SAM" id="SignalP"/>
    </source>
</evidence>
<comment type="caution">
    <text evidence="2">The sequence shown here is derived from an EMBL/GenBank/DDBJ whole genome shotgun (WGS) entry which is preliminary data.</text>
</comment>
<keyword evidence="1" id="KW-0732">Signal</keyword>
<organism evidence="2 3">
    <name type="scientific">Marinibactrum halimedae</name>
    <dbReference type="NCBI Taxonomy" id="1444977"/>
    <lineage>
        <taxon>Bacteria</taxon>
        <taxon>Pseudomonadati</taxon>
        <taxon>Pseudomonadota</taxon>
        <taxon>Gammaproteobacteria</taxon>
        <taxon>Cellvibrionales</taxon>
        <taxon>Cellvibrionaceae</taxon>
        <taxon>Marinibactrum</taxon>
    </lineage>
</organism>
<feature type="signal peptide" evidence="1">
    <location>
        <begin position="1"/>
        <end position="20"/>
    </location>
</feature>
<evidence type="ECO:0000313" key="3">
    <source>
        <dbReference type="Proteomes" id="UP001156870"/>
    </source>
</evidence>
<dbReference type="AlphaFoldDB" id="A0AA37WMS5"/>
<evidence type="ECO:0000313" key="2">
    <source>
        <dbReference type="EMBL" id="GLS26675.1"/>
    </source>
</evidence>
<reference evidence="2 3" key="1">
    <citation type="journal article" date="2014" name="Int. J. Syst. Evol. Microbiol.">
        <title>Complete genome sequence of Corynebacterium casei LMG S-19264T (=DSM 44701T), isolated from a smear-ripened cheese.</title>
        <authorList>
            <consortium name="US DOE Joint Genome Institute (JGI-PGF)"/>
            <person name="Walter F."/>
            <person name="Albersmeier A."/>
            <person name="Kalinowski J."/>
            <person name="Ruckert C."/>
        </authorList>
    </citation>
    <scope>NUCLEOTIDE SEQUENCE [LARGE SCALE GENOMIC DNA]</scope>
    <source>
        <strain evidence="2 3">NBRC 110095</strain>
    </source>
</reference>
<dbReference type="EMBL" id="BSPD01000057">
    <property type="protein sequence ID" value="GLS26675.1"/>
    <property type="molecule type" value="Genomic_DNA"/>
</dbReference>
<dbReference type="SUPFAM" id="SSF53850">
    <property type="entry name" value="Periplasmic binding protein-like II"/>
    <property type="match status" value="1"/>
</dbReference>
<feature type="chain" id="PRO_5041342313" description="ABC transporter substrate-binding protein" evidence="1">
    <location>
        <begin position="21"/>
        <end position="306"/>
    </location>
</feature>
<protein>
    <recommendedName>
        <fullName evidence="4">ABC transporter substrate-binding protein</fullName>
    </recommendedName>
</protein>
<dbReference type="RefSeq" id="WP_232595335.1">
    <property type="nucleotide sequence ID" value="NZ_JAJQVM010000035.1"/>
</dbReference>
<dbReference type="Proteomes" id="UP001156870">
    <property type="component" value="Unassembled WGS sequence"/>
</dbReference>
<name>A0AA37WMS5_9GAMM</name>
<sequence length="306" mass="34878">MRRWSFVLFSLMFFFQQVNAQSTAVSVPWLVVPTEETTRIRALVYQEHYQVVQNALTQQSCEHITNYRLGNMILVEAILFCQALVFGGLRPDIELVPIPNQPRALEILKKGGSDTAVFTFWRHDAQGKMLFVSEAMVGVGEYFKGLYTARSNSDMLTIKKPSDLERFIGVVDESWRVDLEVFNCLKASHSHISSYPQALRLVHAKRVDYILHNFASSPGFLHNAFDTELIPVPGVKVQMPSSLHYFVNQQRINGRRIASALSRGLRIMRERGIIDRAYEDVTVFDHRIDDWEAWGCPSDGVLPSAN</sequence>